<dbReference type="Gene3D" id="6.10.140.1710">
    <property type="match status" value="1"/>
</dbReference>
<reference evidence="3 4" key="1">
    <citation type="journal article" date="2015" name="Mol. Biochem. Parasitol.">
        <title>Identification of polymorphic genes for use in assemblage B genotyping assays through comparative genomics of multiple assemblage B Giardia duodenalis isolates.</title>
        <authorList>
            <person name="Wielinga C."/>
            <person name="Thompson R.C."/>
            <person name="Monis P."/>
            <person name="Ryan U."/>
        </authorList>
    </citation>
    <scope>NUCLEOTIDE SEQUENCE [LARGE SCALE GENOMIC DNA]</scope>
    <source>
        <strain evidence="3 4">BAH15c1</strain>
    </source>
</reference>
<dbReference type="EMBL" id="JXTI01000003">
    <property type="protein sequence ID" value="KWX15772.1"/>
    <property type="molecule type" value="Genomic_DNA"/>
</dbReference>
<sequence length="98" mass="11304">MTTLSAQLGFMPTQEKMKRDEVRKKLVELDIRKKEIEAEAKSYQEVLSAYPKVLDDEGFPLPNVPHELVANAKHKLACLKTDYKNIMSEIESYLPYAF</sequence>
<organism evidence="3 4">
    <name type="scientific">Giardia duodenalis assemblage B</name>
    <dbReference type="NCBI Taxonomy" id="1394984"/>
    <lineage>
        <taxon>Eukaryota</taxon>
        <taxon>Metamonada</taxon>
        <taxon>Diplomonadida</taxon>
        <taxon>Hexamitidae</taxon>
        <taxon>Giardiinae</taxon>
        <taxon>Giardia</taxon>
    </lineage>
</organism>
<keyword evidence="1" id="KW-0175">Coiled coil</keyword>
<dbReference type="VEuPathDB" id="GiardiaDB:QR46_0228"/>
<proteinExistence type="predicted"/>
<dbReference type="Proteomes" id="UP000070089">
    <property type="component" value="Unassembled WGS sequence"/>
</dbReference>
<feature type="domain" description="Nas2 N-terminal" evidence="2">
    <location>
        <begin position="27"/>
        <end position="95"/>
    </location>
</feature>
<dbReference type="OrthoDB" id="72325at2759"/>
<feature type="coiled-coil region" evidence="1">
    <location>
        <begin position="19"/>
        <end position="89"/>
    </location>
</feature>
<evidence type="ECO:0000313" key="3">
    <source>
        <dbReference type="EMBL" id="KWX15772.1"/>
    </source>
</evidence>
<protein>
    <recommendedName>
        <fullName evidence="2">Nas2 N-terminal domain-containing protein</fullName>
    </recommendedName>
</protein>
<dbReference type="InterPro" id="IPR040815">
    <property type="entry name" value="Nas2_N"/>
</dbReference>
<evidence type="ECO:0000313" key="4">
    <source>
        <dbReference type="Proteomes" id="UP000070089"/>
    </source>
</evidence>
<gene>
    <name evidence="3" type="ORF">QR46_0228</name>
</gene>
<comment type="caution">
    <text evidence="3">The sequence shown here is derived from an EMBL/GenBank/DDBJ whole genome shotgun (WGS) entry which is preliminary data.</text>
</comment>
<name>A0A132P1E1_GIAIN</name>
<dbReference type="AlphaFoldDB" id="A0A132P1E1"/>
<accession>A0A132P1E1</accession>
<evidence type="ECO:0000259" key="2">
    <source>
        <dbReference type="Pfam" id="PF18265"/>
    </source>
</evidence>
<dbReference type="Pfam" id="PF18265">
    <property type="entry name" value="Nas2_N"/>
    <property type="match status" value="1"/>
</dbReference>
<evidence type="ECO:0000256" key="1">
    <source>
        <dbReference type="SAM" id="Coils"/>
    </source>
</evidence>